<dbReference type="EMBL" id="JBHSRD010000003">
    <property type="protein sequence ID" value="MFC6006634.1"/>
    <property type="molecule type" value="Genomic_DNA"/>
</dbReference>
<keyword evidence="2" id="KW-1185">Reference proteome</keyword>
<dbReference type="SUPFAM" id="SSF51430">
    <property type="entry name" value="NAD(P)-linked oxidoreductase"/>
    <property type="match status" value="1"/>
</dbReference>
<sequence length="260" mass="27567">MLELAQASAIGFGTRRWTGADDEERTLAIALDRGCSLVDVAGPAPEQAETAVGRVLSRRLDDVAVVASTGELDPHAVVRRVRVAASRLRRDRLDVLVLDPTRLLMADAAPDPEQAAVDQAAVEQALTAAFATCELLGDRGELGCYGVRIGTSQAAGARLLQRWVELARAVRGDHRLAVVQLPCWACAGRGGPNDLVLAAHRTGLRALGTDPLPVWPRAGAAPLATCQQHLLDGVDHVVVDPKDAEQVRAMQSLLPLRSAA</sequence>
<reference evidence="2" key="1">
    <citation type="journal article" date="2019" name="Int. J. Syst. Evol. Microbiol.">
        <title>The Global Catalogue of Microorganisms (GCM) 10K type strain sequencing project: providing services to taxonomists for standard genome sequencing and annotation.</title>
        <authorList>
            <consortium name="The Broad Institute Genomics Platform"/>
            <consortium name="The Broad Institute Genome Sequencing Center for Infectious Disease"/>
            <person name="Wu L."/>
            <person name="Ma J."/>
        </authorList>
    </citation>
    <scope>NUCLEOTIDE SEQUENCE [LARGE SCALE GENOMIC DNA]</scope>
    <source>
        <strain evidence="2">KACC 14249</strain>
    </source>
</reference>
<evidence type="ECO:0000313" key="2">
    <source>
        <dbReference type="Proteomes" id="UP001596189"/>
    </source>
</evidence>
<dbReference type="Gene3D" id="3.20.20.100">
    <property type="entry name" value="NADP-dependent oxidoreductase domain"/>
    <property type="match status" value="1"/>
</dbReference>
<evidence type="ECO:0008006" key="3">
    <source>
        <dbReference type="Google" id="ProtNLM"/>
    </source>
</evidence>
<comment type="caution">
    <text evidence="1">The sequence shown here is derived from an EMBL/GenBank/DDBJ whole genome shotgun (WGS) entry which is preliminary data.</text>
</comment>
<proteinExistence type="predicted"/>
<dbReference type="InterPro" id="IPR036812">
    <property type="entry name" value="NAD(P)_OxRdtase_dom_sf"/>
</dbReference>
<organism evidence="1 2">
    <name type="scientific">Angustibacter luteus</name>
    <dbReference type="NCBI Taxonomy" id="658456"/>
    <lineage>
        <taxon>Bacteria</taxon>
        <taxon>Bacillati</taxon>
        <taxon>Actinomycetota</taxon>
        <taxon>Actinomycetes</taxon>
        <taxon>Kineosporiales</taxon>
        <taxon>Kineosporiaceae</taxon>
    </lineage>
</organism>
<accession>A0ABW1JBU6</accession>
<name>A0ABW1JBU6_9ACTN</name>
<dbReference type="RefSeq" id="WP_345718112.1">
    <property type="nucleotide sequence ID" value="NZ_BAABFP010000008.1"/>
</dbReference>
<dbReference type="Proteomes" id="UP001596189">
    <property type="component" value="Unassembled WGS sequence"/>
</dbReference>
<evidence type="ECO:0000313" key="1">
    <source>
        <dbReference type="EMBL" id="MFC6006634.1"/>
    </source>
</evidence>
<gene>
    <name evidence="1" type="ORF">ACFQDO_05765</name>
</gene>
<protein>
    <recommendedName>
        <fullName evidence="3">Xylose isomerase-like TIM barrel domain-containing protein</fullName>
    </recommendedName>
</protein>